<comment type="caution">
    <text evidence="2">The sequence shown here is derived from an EMBL/GenBank/DDBJ whole genome shotgun (WGS) entry which is preliminary data.</text>
</comment>
<feature type="region of interest" description="Disordered" evidence="1">
    <location>
        <begin position="1"/>
        <end position="31"/>
    </location>
</feature>
<accession>A0A066XHI7</accession>
<dbReference type="Proteomes" id="UP000027238">
    <property type="component" value="Unassembled WGS sequence"/>
</dbReference>
<name>A0A066XHI7_COLSU</name>
<proteinExistence type="predicted"/>
<keyword evidence="3" id="KW-1185">Reference proteome</keyword>
<evidence type="ECO:0000313" key="2">
    <source>
        <dbReference type="EMBL" id="KDN65500.1"/>
    </source>
</evidence>
<dbReference type="EMBL" id="JMSE01001025">
    <property type="protein sequence ID" value="KDN65500.1"/>
    <property type="molecule type" value="Genomic_DNA"/>
</dbReference>
<reference evidence="3" key="1">
    <citation type="journal article" date="2014" name="Genome Announc.">
        <title>Draft genome sequence of Colletotrichum sublineola, a destructive pathogen of cultivated sorghum.</title>
        <authorList>
            <person name="Baroncelli R."/>
            <person name="Sanz-Martin J.M."/>
            <person name="Rech G.E."/>
            <person name="Sukno S.A."/>
            <person name="Thon M.R."/>
        </authorList>
    </citation>
    <scope>NUCLEOTIDE SEQUENCE [LARGE SCALE GENOMIC DNA]</scope>
    <source>
        <strain evidence="3">TX430BB</strain>
    </source>
</reference>
<evidence type="ECO:0000256" key="1">
    <source>
        <dbReference type="SAM" id="MobiDB-lite"/>
    </source>
</evidence>
<dbReference type="HOGENOM" id="CLU_1652052_0_0_1"/>
<protein>
    <submittedName>
        <fullName evidence="2">Uncharacterized protein</fullName>
    </submittedName>
</protein>
<evidence type="ECO:0000313" key="3">
    <source>
        <dbReference type="Proteomes" id="UP000027238"/>
    </source>
</evidence>
<feature type="compositionally biased region" description="Polar residues" evidence="1">
    <location>
        <begin position="1"/>
        <end position="23"/>
    </location>
</feature>
<gene>
    <name evidence="2" type="ORF">CSUB01_01062</name>
</gene>
<sequence>MWHSHSSSLSCPNEASDPTSVQKQRPWLRVKSVPEGREPGLAWHGMAWRGLDEDLEMQRAGSEECGERHGQPAQADLLTTHTRLDVMRAIRFPRSECGYGRRLDVDLNQTDQTINSVCWPRTVVPSGLIWGLKFARRLTAFDGHGMDVALYLVWYTYMYP</sequence>
<dbReference type="AlphaFoldDB" id="A0A066XHI7"/>
<organism evidence="2 3">
    <name type="scientific">Colletotrichum sublineola</name>
    <name type="common">Sorghum anthracnose fungus</name>
    <dbReference type="NCBI Taxonomy" id="1173701"/>
    <lineage>
        <taxon>Eukaryota</taxon>
        <taxon>Fungi</taxon>
        <taxon>Dikarya</taxon>
        <taxon>Ascomycota</taxon>
        <taxon>Pezizomycotina</taxon>
        <taxon>Sordariomycetes</taxon>
        <taxon>Hypocreomycetidae</taxon>
        <taxon>Glomerellales</taxon>
        <taxon>Glomerellaceae</taxon>
        <taxon>Colletotrichum</taxon>
        <taxon>Colletotrichum graminicola species complex</taxon>
    </lineage>
</organism>